<dbReference type="InParanoid" id="A0A165L8P9"/>
<dbReference type="Proteomes" id="UP000077266">
    <property type="component" value="Unassembled WGS sequence"/>
</dbReference>
<reference evidence="2 3" key="1">
    <citation type="journal article" date="2016" name="Mol. Biol. Evol.">
        <title>Comparative Genomics of Early-Diverging Mushroom-Forming Fungi Provides Insights into the Origins of Lignocellulose Decay Capabilities.</title>
        <authorList>
            <person name="Nagy L.G."/>
            <person name="Riley R."/>
            <person name="Tritt A."/>
            <person name="Adam C."/>
            <person name="Daum C."/>
            <person name="Floudas D."/>
            <person name="Sun H."/>
            <person name="Yadav J.S."/>
            <person name="Pangilinan J."/>
            <person name="Larsson K.H."/>
            <person name="Matsuura K."/>
            <person name="Barry K."/>
            <person name="Labutti K."/>
            <person name="Kuo R."/>
            <person name="Ohm R.A."/>
            <person name="Bhattacharya S.S."/>
            <person name="Shirouzu T."/>
            <person name="Yoshinaga Y."/>
            <person name="Martin F.M."/>
            <person name="Grigoriev I.V."/>
            <person name="Hibbett D.S."/>
        </authorList>
    </citation>
    <scope>NUCLEOTIDE SEQUENCE [LARGE SCALE GENOMIC DNA]</scope>
    <source>
        <strain evidence="2 3">HHB12029</strain>
    </source>
</reference>
<name>A0A165L8P9_EXIGL</name>
<keyword evidence="1" id="KW-0812">Transmembrane</keyword>
<dbReference type="AlphaFoldDB" id="A0A165L8P9"/>
<accession>A0A165L8P9</accession>
<protein>
    <submittedName>
        <fullName evidence="2">Uncharacterized protein</fullName>
    </submittedName>
</protein>
<sequence length="100" mass="11565">MLVWGRPLALVFLSSLPVRLINRFIIIAVLMLYFRFGSSFVTGRRHRKNNRDMRLRVWLAGRHNFDGGEERVEGAFVFGQGPMDTARGRRVAFAHSYIVI</sequence>
<dbReference type="EMBL" id="KV425929">
    <property type="protein sequence ID" value="KZV97518.1"/>
    <property type="molecule type" value="Genomic_DNA"/>
</dbReference>
<gene>
    <name evidence="2" type="ORF">EXIGLDRAFT_361572</name>
</gene>
<keyword evidence="3" id="KW-1185">Reference proteome</keyword>
<proteinExistence type="predicted"/>
<organism evidence="2 3">
    <name type="scientific">Exidia glandulosa HHB12029</name>
    <dbReference type="NCBI Taxonomy" id="1314781"/>
    <lineage>
        <taxon>Eukaryota</taxon>
        <taxon>Fungi</taxon>
        <taxon>Dikarya</taxon>
        <taxon>Basidiomycota</taxon>
        <taxon>Agaricomycotina</taxon>
        <taxon>Agaricomycetes</taxon>
        <taxon>Auriculariales</taxon>
        <taxon>Exidiaceae</taxon>
        <taxon>Exidia</taxon>
    </lineage>
</organism>
<feature type="transmembrane region" description="Helical" evidence="1">
    <location>
        <begin position="20"/>
        <end position="41"/>
    </location>
</feature>
<evidence type="ECO:0000313" key="3">
    <source>
        <dbReference type="Proteomes" id="UP000077266"/>
    </source>
</evidence>
<evidence type="ECO:0000313" key="2">
    <source>
        <dbReference type="EMBL" id="KZV97518.1"/>
    </source>
</evidence>
<keyword evidence="1" id="KW-1133">Transmembrane helix</keyword>
<evidence type="ECO:0000256" key="1">
    <source>
        <dbReference type="SAM" id="Phobius"/>
    </source>
</evidence>
<keyword evidence="1" id="KW-0472">Membrane</keyword>